<comment type="similarity">
    <text evidence="3">Belongs to the AB hydrolase superfamily. MenH family.</text>
</comment>
<dbReference type="InterPro" id="IPR022485">
    <property type="entry name" value="SHCHC_synthase_MenH"/>
</dbReference>
<dbReference type="RefSeq" id="WP_419150881.1">
    <property type="nucleotide sequence ID" value="NZ_JAUSTR010000001.1"/>
</dbReference>
<evidence type="ECO:0000313" key="6">
    <source>
        <dbReference type="Proteomes" id="UP001225646"/>
    </source>
</evidence>
<dbReference type="PANTHER" id="PTHR42916">
    <property type="entry name" value="2-SUCCINYL-5-ENOLPYRUVYL-6-HYDROXY-3-CYCLOHEXENE-1-CARBOXYLATE SYNTHASE"/>
    <property type="match status" value="1"/>
</dbReference>
<dbReference type="EC" id="4.2.99.20" evidence="3"/>
<dbReference type="InterPro" id="IPR029058">
    <property type="entry name" value="AB_hydrolase_fold"/>
</dbReference>
<evidence type="ECO:0000256" key="3">
    <source>
        <dbReference type="HAMAP-Rule" id="MF_01660"/>
    </source>
</evidence>
<dbReference type="HAMAP" id="MF_01660">
    <property type="entry name" value="MenH"/>
    <property type="match status" value="1"/>
</dbReference>
<comment type="pathway">
    <text evidence="3">Quinol/quinone metabolism; 1,4-dihydroxy-2-naphthoate biosynthesis; 1,4-dihydroxy-2-naphthoate from chorismate: step 3/7.</text>
</comment>
<proteinExistence type="inferred from homology"/>
<protein>
    <recommendedName>
        <fullName evidence="3">Putative 2-succinyl-6-hydroxy-2,4-cyclohexadiene-1-carboxylate synthase</fullName>
        <shortName evidence="3">SHCHC synthase</shortName>
        <ecNumber evidence="3">4.2.99.20</ecNumber>
    </recommendedName>
</protein>
<dbReference type="NCBIfam" id="TIGR03695">
    <property type="entry name" value="menH_SHCHC"/>
    <property type="match status" value="1"/>
</dbReference>
<dbReference type="PANTHER" id="PTHR42916:SF1">
    <property type="entry name" value="PROTEIN PHYLLO, CHLOROPLASTIC"/>
    <property type="match status" value="1"/>
</dbReference>
<dbReference type="InterPro" id="IPR000073">
    <property type="entry name" value="AB_hydrolase_1"/>
</dbReference>
<gene>
    <name evidence="3" type="primary">menH</name>
    <name evidence="5" type="ORF">J2S06_000004</name>
</gene>
<dbReference type="Gene3D" id="3.40.50.1820">
    <property type="entry name" value="alpha/beta hydrolase"/>
    <property type="match status" value="1"/>
</dbReference>
<reference evidence="5 6" key="1">
    <citation type="submission" date="2023-07" db="EMBL/GenBank/DDBJ databases">
        <title>Genomic Encyclopedia of Type Strains, Phase IV (KMG-IV): sequencing the most valuable type-strain genomes for metagenomic binning, comparative biology and taxonomic classification.</title>
        <authorList>
            <person name="Goeker M."/>
        </authorList>
    </citation>
    <scope>NUCLEOTIDE SEQUENCE [LARGE SCALE GENOMIC DNA]</scope>
    <source>
        <strain evidence="5 6">DSM 19092</strain>
    </source>
</reference>
<evidence type="ECO:0000256" key="2">
    <source>
        <dbReference type="ARBA" id="ARBA00023239"/>
    </source>
</evidence>
<keyword evidence="1 3" id="KW-0474">Menaquinone biosynthesis</keyword>
<dbReference type="GO" id="GO:0070205">
    <property type="term" value="F:2-succinyl-6-hydroxy-2,4-cyclohexadiene-1-carboxylate synthase activity"/>
    <property type="evidence" value="ECO:0007669"/>
    <property type="project" value="UniProtKB-EC"/>
</dbReference>
<name>A0ABT9VIZ0_9BACI</name>
<comment type="pathway">
    <text evidence="3">Quinol/quinone metabolism; menaquinone biosynthesis.</text>
</comment>
<sequence length="286" mass="32781">MKICVRDVFYHVEIYGKGEPIVFLHGFTGDVTTWYVCKKFFPNHQLIFVDLIGHGKTESPLDMNRYRMDEVVQDLREMMGKLQIEQTHLVGYSMGGRVALSFAITYPQCIKTLILESSSPGLKTEAEREERKKADEKLANYILENGMETFVNYWENIPLFQSQKILPSKIKEKIRKQRLQNNPIGLANSLIGMGTGVQPSWWGAPLQRISAPMLLICGELDKKFCQIAKEMERFIPIARTHIVPSAGHAIHVEQPRIFGKIVSEFLQSFGANEDRKRIQKEDENGH</sequence>
<dbReference type="EMBL" id="JAUSTR010000001">
    <property type="protein sequence ID" value="MDQ0160934.1"/>
    <property type="molecule type" value="Genomic_DNA"/>
</dbReference>
<evidence type="ECO:0000313" key="5">
    <source>
        <dbReference type="EMBL" id="MDQ0160934.1"/>
    </source>
</evidence>
<dbReference type="Proteomes" id="UP001225646">
    <property type="component" value="Unassembled WGS sequence"/>
</dbReference>
<feature type="domain" description="AB hydrolase-1" evidence="4">
    <location>
        <begin position="20"/>
        <end position="254"/>
    </location>
</feature>
<comment type="catalytic activity">
    <reaction evidence="3">
        <text>5-enolpyruvoyl-6-hydroxy-2-succinyl-cyclohex-3-ene-1-carboxylate = (1R,6R)-6-hydroxy-2-succinyl-cyclohexa-2,4-diene-1-carboxylate + pyruvate</text>
        <dbReference type="Rhea" id="RHEA:25597"/>
        <dbReference type="ChEBI" id="CHEBI:15361"/>
        <dbReference type="ChEBI" id="CHEBI:58689"/>
        <dbReference type="ChEBI" id="CHEBI:58818"/>
        <dbReference type="EC" id="4.2.99.20"/>
    </reaction>
</comment>
<accession>A0ABT9VIZ0</accession>
<comment type="subunit">
    <text evidence="3">Monomer.</text>
</comment>
<evidence type="ECO:0000259" key="4">
    <source>
        <dbReference type="Pfam" id="PF00561"/>
    </source>
</evidence>
<dbReference type="SUPFAM" id="SSF53474">
    <property type="entry name" value="alpha/beta-Hydrolases"/>
    <property type="match status" value="1"/>
</dbReference>
<comment type="caution">
    <text evidence="5">The sequence shown here is derived from an EMBL/GenBank/DDBJ whole genome shotgun (WGS) entry which is preliminary data.</text>
</comment>
<dbReference type="Pfam" id="PF00561">
    <property type="entry name" value="Abhydrolase_1"/>
    <property type="match status" value="1"/>
</dbReference>
<keyword evidence="6" id="KW-1185">Reference proteome</keyword>
<evidence type="ECO:0000256" key="1">
    <source>
        <dbReference type="ARBA" id="ARBA00022428"/>
    </source>
</evidence>
<comment type="function">
    <text evidence="3">Catalyzes a proton abstraction reaction that results in 2,5-elimination of pyruvate from 2-succinyl-5-enolpyruvyl-6-hydroxy-3-cyclohexene-1-carboxylate (SEPHCHC) and the formation of 2-succinyl-6-hydroxy-2,4-cyclohexadiene-1-carboxylate (SHCHC).</text>
</comment>
<keyword evidence="2 3" id="KW-0456">Lyase</keyword>
<organism evidence="5 6">
    <name type="scientific">Aeribacillus alveayuensis</name>
    <dbReference type="NCBI Taxonomy" id="279215"/>
    <lineage>
        <taxon>Bacteria</taxon>
        <taxon>Bacillati</taxon>
        <taxon>Bacillota</taxon>
        <taxon>Bacilli</taxon>
        <taxon>Bacillales</taxon>
        <taxon>Bacillaceae</taxon>
        <taxon>Aeribacillus</taxon>
    </lineage>
</organism>
<dbReference type="PRINTS" id="PR00111">
    <property type="entry name" value="ABHYDROLASE"/>
</dbReference>